<comment type="caution">
    <text evidence="1">The sequence shown here is derived from an EMBL/GenBank/DDBJ whole genome shotgun (WGS) entry which is preliminary data.</text>
</comment>
<evidence type="ECO:0000313" key="2">
    <source>
        <dbReference type="Proteomes" id="UP000479710"/>
    </source>
</evidence>
<accession>A0A6G1CQE3</accession>
<dbReference type="EMBL" id="SPHZ02000008">
    <property type="protein sequence ID" value="KAF0902044.1"/>
    <property type="molecule type" value="Genomic_DNA"/>
</dbReference>
<evidence type="ECO:0000313" key="1">
    <source>
        <dbReference type="EMBL" id="KAF0902044.1"/>
    </source>
</evidence>
<organism evidence="1 2">
    <name type="scientific">Oryza meyeriana var. granulata</name>
    <dbReference type="NCBI Taxonomy" id="110450"/>
    <lineage>
        <taxon>Eukaryota</taxon>
        <taxon>Viridiplantae</taxon>
        <taxon>Streptophyta</taxon>
        <taxon>Embryophyta</taxon>
        <taxon>Tracheophyta</taxon>
        <taxon>Spermatophyta</taxon>
        <taxon>Magnoliopsida</taxon>
        <taxon>Liliopsida</taxon>
        <taxon>Poales</taxon>
        <taxon>Poaceae</taxon>
        <taxon>BOP clade</taxon>
        <taxon>Oryzoideae</taxon>
        <taxon>Oryzeae</taxon>
        <taxon>Oryzinae</taxon>
        <taxon>Oryza</taxon>
        <taxon>Oryza meyeriana</taxon>
    </lineage>
</organism>
<dbReference type="Proteomes" id="UP000479710">
    <property type="component" value="Unassembled WGS sequence"/>
</dbReference>
<dbReference type="AlphaFoldDB" id="A0A6G1CQE3"/>
<sequence length="154" mass="16897">MTAPYNNEIDVKSLALVHGKHVLEVYEDNAPFTAKCFWRDLYSGAACLSAAAEELQDKVDLSGVVGEEPPKMGLQEEPLEKVGSEPAVKVGWEALQEDPPKKVASEPTAKVGYEVLQEELPKKVAFEPVEKVGWEVLQYEPPTKVGYEVGLPMA</sequence>
<reference evidence="1 2" key="1">
    <citation type="submission" date="2019-11" db="EMBL/GenBank/DDBJ databases">
        <title>Whole genome sequence of Oryza granulata.</title>
        <authorList>
            <person name="Li W."/>
        </authorList>
    </citation>
    <scope>NUCLEOTIDE SEQUENCE [LARGE SCALE GENOMIC DNA]</scope>
    <source>
        <strain evidence="2">cv. Menghai</strain>
        <tissue evidence="1">Leaf</tissue>
    </source>
</reference>
<keyword evidence="2" id="KW-1185">Reference proteome</keyword>
<gene>
    <name evidence="1" type="ORF">E2562_012826</name>
</gene>
<protein>
    <submittedName>
        <fullName evidence="1">Uncharacterized protein</fullName>
    </submittedName>
</protein>
<name>A0A6G1CQE3_9ORYZ</name>
<proteinExistence type="predicted"/>